<name>A0AA38LP63_TAXCH</name>
<dbReference type="Proteomes" id="UP000824469">
    <property type="component" value="Unassembled WGS sequence"/>
</dbReference>
<evidence type="ECO:0000313" key="2">
    <source>
        <dbReference type="Proteomes" id="UP000824469"/>
    </source>
</evidence>
<dbReference type="InterPro" id="IPR008480">
    <property type="entry name" value="DUF761_pln"/>
</dbReference>
<organism evidence="1 2">
    <name type="scientific">Taxus chinensis</name>
    <name type="common">Chinese yew</name>
    <name type="synonym">Taxus wallichiana var. chinensis</name>
    <dbReference type="NCBI Taxonomy" id="29808"/>
    <lineage>
        <taxon>Eukaryota</taxon>
        <taxon>Viridiplantae</taxon>
        <taxon>Streptophyta</taxon>
        <taxon>Embryophyta</taxon>
        <taxon>Tracheophyta</taxon>
        <taxon>Spermatophyta</taxon>
        <taxon>Pinopsida</taxon>
        <taxon>Pinidae</taxon>
        <taxon>Conifers II</taxon>
        <taxon>Cupressales</taxon>
        <taxon>Taxaceae</taxon>
        <taxon>Taxus</taxon>
    </lineage>
</organism>
<accession>A0AA38LP63</accession>
<reference evidence="1 2" key="1">
    <citation type="journal article" date="2021" name="Nat. Plants">
        <title>The Taxus genome provides insights into paclitaxel biosynthesis.</title>
        <authorList>
            <person name="Xiong X."/>
            <person name="Gou J."/>
            <person name="Liao Q."/>
            <person name="Li Y."/>
            <person name="Zhou Q."/>
            <person name="Bi G."/>
            <person name="Li C."/>
            <person name="Du R."/>
            <person name="Wang X."/>
            <person name="Sun T."/>
            <person name="Guo L."/>
            <person name="Liang H."/>
            <person name="Lu P."/>
            <person name="Wu Y."/>
            <person name="Zhang Z."/>
            <person name="Ro D.K."/>
            <person name="Shang Y."/>
            <person name="Huang S."/>
            <person name="Yan J."/>
        </authorList>
    </citation>
    <scope>NUCLEOTIDE SEQUENCE [LARGE SCALE GENOMIC DNA]</scope>
    <source>
        <strain evidence="1">Ta-2019</strain>
    </source>
</reference>
<sequence length="168" mass="18972">MKKGVSANLVKQIWSAVRGAVKTKSNSLKEKAADAMKAKVVVLGLIKNKKIFKTIRHKMDVLFHSHQEEESRNSMALAVFGPAAAFEEKFDLHPAELDYLSNTVLELPRNSICSMLADGPISACTDLAELEDEIDDLADIFIRRFHAQMRFQKQSSFKLYQEMLDRSV</sequence>
<dbReference type="PANTHER" id="PTHR33450">
    <property type="entry name" value="EMB|CAB67623.1-RELATED"/>
    <property type="match status" value="1"/>
</dbReference>
<gene>
    <name evidence="1" type="ORF">KI387_000615</name>
</gene>
<proteinExistence type="predicted"/>
<evidence type="ECO:0000313" key="1">
    <source>
        <dbReference type="EMBL" id="KAH9328507.1"/>
    </source>
</evidence>
<protein>
    <submittedName>
        <fullName evidence="1">Uncharacterized protein</fullName>
    </submittedName>
</protein>
<dbReference type="AlphaFoldDB" id="A0AA38LP63"/>
<dbReference type="Pfam" id="PF05553">
    <property type="entry name" value="DUF761"/>
    <property type="match status" value="1"/>
</dbReference>
<dbReference type="PANTHER" id="PTHR33450:SF12">
    <property type="entry name" value="COTTON FIBER PROTEIN"/>
    <property type="match status" value="1"/>
</dbReference>
<comment type="caution">
    <text evidence="1">The sequence shown here is derived from an EMBL/GenBank/DDBJ whole genome shotgun (WGS) entry which is preliminary data.</text>
</comment>
<dbReference type="EMBL" id="JAHRHJ020000001">
    <property type="protein sequence ID" value="KAH9328507.1"/>
    <property type="molecule type" value="Genomic_DNA"/>
</dbReference>
<dbReference type="OMA" id="KSWIVKQ"/>
<keyword evidence="2" id="KW-1185">Reference proteome</keyword>